<evidence type="ECO:0000313" key="1">
    <source>
        <dbReference type="EMBL" id="WWM70499.1"/>
    </source>
</evidence>
<sequence>MGKRSGEVVVLLTATVSPSSTMPGSANNDAAIRRDEYLKALSHYLAQPDDIIQSVVILENSGASAEPFRALYENSGSAKSFAFINTTADYDHTRGKGFGEFLMIDAGMKQLVEGGRFSTEAKFWKVTGRHHVLNISDMIRTAPETYDLYCDLRNVPLIGERLGGNRWMDLRVLSFSIAGYRHFFEGRYDGGFTLEKPFFERAYAAWRQDPKGIVPRFRIQPVLRGTNGRTGESYSSPSYLRKERLRALMRRLAPRLWL</sequence>
<name>A0ABZ2G232_9SPHN</name>
<accession>A0ABZ2G232</accession>
<reference evidence="1 2" key="1">
    <citation type="submission" date="2024-02" db="EMBL/GenBank/DDBJ databases">
        <title>Full genome sequence of Sphingomonas kaistensis.</title>
        <authorList>
            <person name="Poletto B.L."/>
            <person name="Silva G."/>
            <person name="Galante D."/>
            <person name="Campos K.R."/>
            <person name="Santos M.B.N."/>
            <person name="Sacchi C.T."/>
        </authorList>
    </citation>
    <scope>NUCLEOTIDE SEQUENCE [LARGE SCALE GENOMIC DNA]</scope>
    <source>
        <strain evidence="1 2">MA4R</strain>
    </source>
</reference>
<dbReference type="Proteomes" id="UP001382935">
    <property type="component" value="Chromosome"/>
</dbReference>
<keyword evidence="2" id="KW-1185">Reference proteome</keyword>
<gene>
    <name evidence="1" type="ORF">V6R86_07385</name>
</gene>
<proteinExistence type="predicted"/>
<organism evidence="1 2">
    <name type="scientific">Sphingomonas kaistensis</name>
    <dbReference type="NCBI Taxonomy" id="298708"/>
    <lineage>
        <taxon>Bacteria</taxon>
        <taxon>Pseudomonadati</taxon>
        <taxon>Pseudomonadota</taxon>
        <taxon>Alphaproteobacteria</taxon>
        <taxon>Sphingomonadales</taxon>
        <taxon>Sphingomonadaceae</taxon>
        <taxon>Sphingomonas</taxon>
    </lineage>
</organism>
<dbReference type="RefSeq" id="WP_338503307.1">
    <property type="nucleotide sequence ID" value="NZ_CP145607.1"/>
</dbReference>
<protein>
    <recommendedName>
        <fullName evidence="3">Glycosyltransferase family 2 protein</fullName>
    </recommendedName>
</protein>
<dbReference type="EMBL" id="CP145607">
    <property type="protein sequence ID" value="WWM70499.1"/>
    <property type="molecule type" value="Genomic_DNA"/>
</dbReference>
<evidence type="ECO:0008006" key="3">
    <source>
        <dbReference type="Google" id="ProtNLM"/>
    </source>
</evidence>
<evidence type="ECO:0000313" key="2">
    <source>
        <dbReference type="Proteomes" id="UP001382935"/>
    </source>
</evidence>